<gene>
    <name evidence="1" type="ORF">PN838_08985</name>
</gene>
<name>A0ABT5FDF6_9GAMM</name>
<organism evidence="1 2">
    <name type="scientific">Psychrosphaera algicola</name>
    <dbReference type="NCBI Taxonomy" id="3023714"/>
    <lineage>
        <taxon>Bacteria</taxon>
        <taxon>Pseudomonadati</taxon>
        <taxon>Pseudomonadota</taxon>
        <taxon>Gammaproteobacteria</taxon>
        <taxon>Alteromonadales</taxon>
        <taxon>Pseudoalteromonadaceae</taxon>
        <taxon>Psychrosphaera</taxon>
    </lineage>
</organism>
<reference evidence="1 2" key="1">
    <citation type="submission" date="2023-01" db="EMBL/GenBank/DDBJ databases">
        <title>Psychrosphaera sp. nov., isolated from marine algae.</title>
        <authorList>
            <person name="Bayburt H."/>
            <person name="Choi B.J."/>
            <person name="Kim J.M."/>
            <person name="Choi D.G."/>
            <person name="Jeon C.O."/>
        </authorList>
    </citation>
    <scope>NUCLEOTIDE SEQUENCE [LARGE SCALE GENOMIC DNA]</scope>
    <source>
        <strain evidence="1 2">G1-22</strain>
    </source>
</reference>
<evidence type="ECO:0000313" key="1">
    <source>
        <dbReference type="EMBL" id="MDC2888883.1"/>
    </source>
</evidence>
<evidence type="ECO:0000313" key="2">
    <source>
        <dbReference type="Proteomes" id="UP001528411"/>
    </source>
</evidence>
<accession>A0ABT5FDF6</accession>
<proteinExistence type="predicted"/>
<comment type="caution">
    <text evidence="1">The sequence shown here is derived from an EMBL/GenBank/DDBJ whole genome shotgun (WGS) entry which is preliminary data.</text>
</comment>
<dbReference type="Proteomes" id="UP001528411">
    <property type="component" value="Unassembled WGS sequence"/>
</dbReference>
<keyword evidence="2" id="KW-1185">Reference proteome</keyword>
<protein>
    <submittedName>
        <fullName evidence="1">Uncharacterized protein</fullName>
    </submittedName>
</protein>
<dbReference type="EMBL" id="JAQOMS010000002">
    <property type="protein sequence ID" value="MDC2888883.1"/>
    <property type="molecule type" value="Genomic_DNA"/>
</dbReference>
<dbReference type="RefSeq" id="WP_256448310.1">
    <property type="nucleotide sequence ID" value="NZ_JAQOMS010000002.1"/>
</dbReference>
<sequence length="41" mass="4888">MFNNTRRRIARKTISNRLLSRRLKQTTIRMGESNADPEEII</sequence>